<feature type="domain" description="Phosphoribosyltransferase" evidence="2">
    <location>
        <begin position="167"/>
        <end position="217"/>
    </location>
</feature>
<dbReference type="Gene3D" id="3.40.50.2020">
    <property type="match status" value="1"/>
</dbReference>
<evidence type="ECO:0000313" key="4">
    <source>
        <dbReference type="EMBL" id="OUP54006.1"/>
    </source>
</evidence>
<sequence length="218" mass="23984">MKLFDLFFPPRCVLCHAGLTGSGLLCPACAQEVRERYRTDQGKPVEGASDSAAALLYLDKVRRVLIDCKYHDKPALGKWGGGLVAASLLRKLPDWQPDLITYAPTTLGHWWKRGFNLAHVLAKHAAARSGLPCVRTMRRSWFGKSQLRMKDAAARRQNANRTYAPIRGCDLIGKRVVLVDDVLATGSTAASCVDILRQMGASEVFFLCLAQTPTSAKK</sequence>
<dbReference type="SUPFAM" id="SSF53271">
    <property type="entry name" value="PRTase-like"/>
    <property type="match status" value="1"/>
</dbReference>
<comment type="caution">
    <text evidence="4">The sequence shown here is derived from an EMBL/GenBank/DDBJ whole genome shotgun (WGS) entry which is preliminary data.</text>
</comment>
<feature type="domain" description="Double zinc ribbon" evidence="3">
    <location>
        <begin position="4"/>
        <end position="34"/>
    </location>
</feature>
<dbReference type="InterPro" id="IPR000836">
    <property type="entry name" value="PRTase_dom"/>
</dbReference>
<dbReference type="AlphaFoldDB" id="A0A1Y4LB93"/>
<dbReference type="PANTHER" id="PTHR47505">
    <property type="entry name" value="DNA UTILIZATION PROTEIN YHGH"/>
    <property type="match status" value="1"/>
</dbReference>
<reference evidence="5" key="1">
    <citation type="submission" date="2017-04" db="EMBL/GenBank/DDBJ databases">
        <title>Function of individual gut microbiota members based on whole genome sequencing of pure cultures obtained from chicken caecum.</title>
        <authorList>
            <person name="Medvecky M."/>
            <person name="Cejkova D."/>
            <person name="Polansky O."/>
            <person name="Karasova D."/>
            <person name="Kubasova T."/>
            <person name="Cizek A."/>
            <person name="Rychlik I."/>
        </authorList>
    </citation>
    <scope>NUCLEOTIDE SEQUENCE [LARGE SCALE GENOMIC DNA]</scope>
    <source>
        <strain evidence="5">An180</strain>
    </source>
</reference>
<gene>
    <name evidence="4" type="ORF">B5F17_02005</name>
</gene>
<evidence type="ECO:0000313" key="5">
    <source>
        <dbReference type="Proteomes" id="UP000195897"/>
    </source>
</evidence>
<dbReference type="CDD" id="cd06223">
    <property type="entry name" value="PRTases_typeI"/>
    <property type="match status" value="1"/>
</dbReference>
<protein>
    <recommendedName>
        <fullName evidence="6">Phosphoribosyltransferase domain-containing protein</fullName>
    </recommendedName>
</protein>
<dbReference type="Pfam" id="PF18912">
    <property type="entry name" value="DZR_2"/>
    <property type="match status" value="1"/>
</dbReference>
<evidence type="ECO:0000259" key="2">
    <source>
        <dbReference type="Pfam" id="PF00156"/>
    </source>
</evidence>
<dbReference type="Proteomes" id="UP000195897">
    <property type="component" value="Unassembled WGS sequence"/>
</dbReference>
<comment type="similarity">
    <text evidence="1">Belongs to the ComF/GntX family.</text>
</comment>
<dbReference type="PANTHER" id="PTHR47505:SF1">
    <property type="entry name" value="DNA UTILIZATION PROTEIN YHGH"/>
    <property type="match status" value="1"/>
</dbReference>
<accession>A0A1Y4LB93</accession>
<dbReference type="InterPro" id="IPR051910">
    <property type="entry name" value="ComF/GntX_DNA_util-trans"/>
</dbReference>
<evidence type="ECO:0008006" key="6">
    <source>
        <dbReference type="Google" id="ProtNLM"/>
    </source>
</evidence>
<dbReference type="InterPro" id="IPR044005">
    <property type="entry name" value="DZR_2"/>
</dbReference>
<name>A0A1Y4LB93_9FIRM</name>
<dbReference type="InterPro" id="IPR029057">
    <property type="entry name" value="PRTase-like"/>
</dbReference>
<organism evidence="4 5">
    <name type="scientific">Butyricicoccus pullicaecorum</name>
    <dbReference type="NCBI Taxonomy" id="501571"/>
    <lineage>
        <taxon>Bacteria</taxon>
        <taxon>Bacillati</taxon>
        <taxon>Bacillota</taxon>
        <taxon>Clostridia</taxon>
        <taxon>Eubacteriales</taxon>
        <taxon>Butyricicoccaceae</taxon>
        <taxon>Butyricicoccus</taxon>
    </lineage>
</organism>
<evidence type="ECO:0000259" key="3">
    <source>
        <dbReference type="Pfam" id="PF18912"/>
    </source>
</evidence>
<proteinExistence type="inferred from homology"/>
<dbReference type="RefSeq" id="WP_087370231.1">
    <property type="nucleotide sequence ID" value="NZ_NFKK01000002.1"/>
</dbReference>
<evidence type="ECO:0000256" key="1">
    <source>
        <dbReference type="ARBA" id="ARBA00008007"/>
    </source>
</evidence>
<dbReference type="EMBL" id="NFKK01000002">
    <property type="protein sequence ID" value="OUP54006.1"/>
    <property type="molecule type" value="Genomic_DNA"/>
</dbReference>
<dbReference type="Pfam" id="PF00156">
    <property type="entry name" value="Pribosyltran"/>
    <property type="match status" value="1"/>
</dbReference>